<feature type="compositionally biased region" description="Low complexity" evidence="1">
    <location>
        <begin position="7"/>
        <end position="21"/>
    </location>
</feature>
<dbReference type="AlphaFoldDB" id="A0A8C3YU93"/>
<proteinExistence type="predicted"/>
<reference evidence="2" key="2">
    <citation type="submission" date="2025-09" db="UniProtKB">
        <authorList>
            <consortium name="Ensembl"/>
        </authorList>
    </citation>
    <scope>IDENTIFICATION</scope>
</reference>
<evidence type="ECO:0000313" key="2">
    <source>
        <dbReference type="Ensembl" id="ENSCWAP00000028367.1"/>
    </source>
</evidence>
<feature type="region of interest" description="Disordered" evidence="1">
    <location>
        <begin position="1"/>
        <end position="60"/>
    </location>
</feature>
<dbReference type="Ensembl" id="ENSCWAT00000030747.1">
    <property type="protein sequence ID" value="ENSCWAP00000028367.1"/>
    <property type="gene ID" value="ENSCWAG00000021354.1"/>
</dbReference>
<accession>A0A8C3YU93</accession>
<feature type="compositionally biased region" description="Acidic residues" evidence="1">
    <location>
        <begin position="48"/>
        <end position="60"/>
    </location>
</feature>
<name>A0A8C3YU93_9CETA</name>
<reference evidence="2" key="1">
    <citation type="submission" date="2025-08" db="UniProtKB">
        <authorList>
            <consortium name="Ensembl"/>
        </authorList>
    </citation>
    <scope>IDENTIFICATION</scope>
</reference>
<protein>
    <submittedName>
        <fullName evidence="2">Uncharacterized protein</fullName>
    </submittedName>
</protein>
<sequence length="113" mass="11645">MPLDSGSVRSSATALAAVTSVPRSPPDSSEAAGTSAAAEGEPGSGTESDSDESVPELEEQDLWSLSRNLRISSLSSPNQTLATAPLIQPLAQELSYAAGVALKRKKRSNYSLA</sequence>
<evidence type="ECO:0000256" key="1">
    <source>
        <dbReference type="SAM" id="MobiDB-lite"/>
    </source>
</evidence>
<feature type="compositionally biased region" description="Low complexity" evidence="1">
    <location>
        <begin position="28"/>
        <end position="47"/>
    </location>
</feature>
<keyword evidence="3" id="KW-1185">Reference proteome</keyword>
<evidence type="ECO:0000313" key="3">
    <source>
        <dbReference type="Proteomes" id="UP000694540"/>
    </source>
</evidence>
<dbReference type="Proteomes" id="UP000694540">
    <property type="component" value="Unplaced"/>
</dbReference>
<organism evidence="2 3">
    <name type="scientific">Catagonus wagneri</name>
    <name type="common">Chacoan peccary</name>
    <dbReference type="NCBI Taxonomy" id="51154"/>
    <lineage>
        <taxon>Eukaryota</taxon>
        <taxon>Metazoa</taxon>
        <taxon>Chordata</taxon>
        <taxon>Craniata</taxon>
        <taxon>Vertebrata</taxon>
        <taxon>Euteleostomi</taxon>
        <taxon>Mammalia</taxon>
        <taxon>Eutheria</taxon>
        <taxon>Laurasiatheria</taxon>
        <taxon>Artiodactyla</taxon>
        <taxon>Suina</taxon>
        <taxon>Tayassuidae</taxon>
        <taxon>Catagonus</taxon>
    </lineage>
</organism>